<feature type="transmembrane region" description="Helical" evidence="1">
    <location>
        <begin position="30"/>
        <end position="52"/>
    </location>
</feature>
<dbReference type="EMBL" id="HBGZ01019781">
    <property type="protein sequence ID" value="CAD9612126.1"/>
    <property type="molecule type" value="Transcribed_RNA"/>
</dbReference>
<protein>
    <recommendedName>
        <fullName evidence="3">TLC domain-containing protein</fullName>
    </recommendedName>
</protein>
<feature type="transmembrane region" description="Helical" evidence="1">
    <location>
        <begin position="64"/>
        <end position="82"/>
    </location>
</feature>
<evidence type="ECO:0000256" key="1">
    <source>
        <dbReference type="SAM" id="Phobius"/>
    </source>
</evidence>
<evidence type="ECO:0000313" key="2">
    <source>
        <dbReference type="EMBL" id="CAD9612126.1"/>
    </source>
</evidence>
<keyword evidence="1" id="KW-0812">Transmembrane</keyword>
<evidence type="ECO:0008006" key="3">
    <source>
        <dbReference type="Google" id="ProtNLM"/>
    </source>
</evidence>
<feature type="transmembrane region" description="Helical" evidence="1">
    <location>
        <begin position="117"/>
        <end position="136"/>
    </location>
</feature>
<gene>
    <name evidence="2" type="ORF">SMAR0320_LOCUS14161</name>
</gene>
<keyword evidence="1" id="KW-1133">Transmembrane helix</keyword>
<proteinExistence type="predicted"/>
<dbReference type="AlphaFoldDB" id="A0A7S2PQR9"/>
<organism evidence="2">
    <name type="scientific">Skeletonema marinoi</name>
    <dbReference type="NCBI Taxonomy" id="267567"/>
    <lineage>
        <taxon>Eukaryota</taxon>
        <taxon>Sar</taxon>
        <taxon>Stramenopiles</taxon>
        <taxon>Ochrophyta</taxon>
        <taxon>Bacillariophyta</taxon>
        <taxon>Coscinodiscophyceae</taxon>
        <taxon>Thalassiosirophycidae</taxon>
        <taxon>Thalassiosirales</taxon>
        <taxon>Skeletonemataceae</taxon>
        <taxon>Skeletonema</taxon>
        <taxon>Skeletonema marinoi-dohrnii complex</taxon>
    </lineage>
</organism>
<reference evidence="2" key="1">
    <citation type="submission" date="2021-01" db="EMBL/GenBank/DDBJ databases">
        <authorList>
            <person name="Corre E."/>
            <person name="Pelletier E."/>
            <person name="Niang G."/>
            <person name="Scheremetjew M."/>
            <person name="Finn R."/>
            <person name="Kale V."/>
            <person name="Holt S."/>
            <person name="Cochrane G."/>
            <person name="Meng A."/>
            <person name="Brown T."/>
            <person name="Cohen L."/>
        </authorList>
    </citation>
    <scope>NUCLEOTIDE SEQUENCE</scope>
    <source>
        <strain evidence="2">SM1012Den-03</strain>
    </source>
</reference>
<feature type="transmembrane region" description="Helical" evidence="1">
    <location>
        <begin position="88"/>
        <end position="105"/>
    </location>
</feature>
<sequence>MHLTTALCFVTSTTFWLVCLFRYHPNAWYVFQNAFAILAVCFVADNTVACLAPSLKRRQVVVHYFLGWVQNLLYILLFVASPSRFEKVWTSLFFGYYLFTWIMMLTQKAEFFFMFRLFYTIHHASAFFVTGSWMIVSPCCFLDDNVFIYRGIVIWLSAEIWNDGLNTFRGIWPKTDKNVLRRMKTVVFVMERIHRSIAYFQPLTVPATQHNTLMWVVLGTGLWNDTLDVSFQLKSLCKHYREAKQQSEEKRRGSHLEVEVAVEEKEEVMTRNATAETESDIVLDA</sequence>
<name>A0A7S2PQR9_9STRA</name>
<keyword evidence="1" id="KW-0472">Membrane</keyword>
<accession>A0A7S2PQR9</accession>